<keyword evidence="2" id="KW-0698">rRNA processing</keyword>
<dbReference type="Pfam" id="PF00590">
    <property type="entry name" value="TP_methylase"/>
    <property type="match status" value="1"/>
</dbReference>
<dbReference type="PIRSF" id="PIRSF005917">
    <property type="entry name" value="MTase_YraL"/>
    <property type="match status" value="1"/>
</dbReference>
<evidence type="ECO:0000256" key="3">
    <source>
        <dbReference type="ARBA" id="ARBA00022603"/>
    </source>
</evidence>
<dbReference type="FunFam" id="3.40.1010.10:FF:000007">
    <property type="entry name" value="Ribosomal RNA small subunit methyltransferase I"/>
    <property type="match status" value="1"/>
</dbReference>
<dbReference type="AlphaFoldDB" id="A0A381U3X8"/>
<dbReference type="InterPro" id="IPR035996">
    <property type="entry name" value="4pyrrol_Methylase_sf"/>
</dbReference>
<dbReference type="InterPro" id="IPR014777">
    <property type="entry name" value="4pyrrole_Mease_sub1"/>
</dbReference>
<proteinExistence type="inferred from homology"/>
<dbReference type="SUPFAM" id="SSF53790">
    <property type="entry name" value="Tetrapyrrole methylase"/>
    <property type="match status" value="1"/>
</dbReference>
<evidence type="ECO:0000313" key="7">
    <source>
        <dbReference type="EMBL" id="SVA22007.1"/>
    </source>
</evidence>
<name>A0A381U3X8_9ZZZZ</name>
<dbReference type="GO" id="GO:0032259">
    <property type="term" value="P:methylation"/>
    <property type="evidence" value="ECO:0007669"/>
    <property type="project" value="UniProtKB-KW"/>
</dbReference>
<dbReference type="CDD" id="cd11648">
    <property type="entry name" value="RsmI"/>
    <property type="match status" value="1"/>
</dbReference>
<sequence>MLSENNPGSLPPGLYLVATPIGNLGDITLRALDVLRAADQILAEDTRRTRKLLTRYDINTPLKSLNDHNERTEANRLADQMVAGKQFALVSDAGTPLISDPGYCLVRAALDAGVEVVPIPGPSSLLAALTGSGLPVDRFTFCGFLPRKAGARRRLLNDLANEPGTLVFLESPRRLATSLAEAAEILGERPIAIARELTKMHEEFIRGTLPEVAAQFAHTEVRGEVTVCIAGANFVTTDAPSTRESLDRKDLALRYTQLLKEGTPRTEALKALARHNGVSRREIYKALFVEEEEIR</sequence>
<keyword evidence="4" id="KW-0808">Transferase</keyword>
<dbReference type="InterPro" id="IPR018063">
    <property type="entry name" value="SAM_MeTrfase_RsmI_CS"/>
</dbReference>
<keyword evidence="1" id="KW-0963">Cytoplasm</keyword>
<accession>A0A381U3X8</accession>
<dbReference type="PROSITE" id="PS01296">
    <property type="entry name" value="RSMI"/>
    <property type="match status" value="1"/>
</dbReference>
<dbReference type="FunFam" id="3.30.950.10:FF:000002">
    <property type="entry name" value="Ribosomal RNA small subunit methyltransferase I"/>
    <property type="match status" value="1"/>
</dbReference>
<evidence type="ECO:0000256" key="1">
    <source>
        <dbReference type="ARBA" id="ARBA00022490"/>
    </source>
</evidence>
<keyword evidence="5" id="KW-0949">S-adenosyl-L-methionine</keyword>
<dbReference type="HAMAP" id="MF_01877">
    <property type="entry name" value="16SrRNA_methyltr_I"/>
    <property type="match status" value="1"/>
</dbReference>
<dbReference type="GO" id="GO:0006364">
    <property type="term" value="P:rRNA processing"/>
    <property type="evidence" value="ECO:0007669"/>
    <property type="project" value="UniProtKB-KW"/>
</dbReference>
<evidence type="ECO:0000259" key="6">
    <source>
        <dbReference type="Pfam" id="PF00590"/>
    </source>
</evidence>
<dbReference type="NCBIfam" id="TIGR00096">
    <property type="entry name" value="16S rRNA (cytidine(1402)-2'-O)-methyltransferase"/>
    <property type="match status" value="1"/>
</dbReference>
<keyword evidence="3" id="KW-0489">Methyltransferase</keyword>
<dbReference type="Gene3D" id="3.30.950.10">
    <property type="entry name" value="Methyltransferase, Cobalt-precorrin-4 Transmethylase, Domain 2"/>
    <property type="match status" value="1"/>
</dbReference>
<protein>
    <recommendedName>
        <fullName evidence="6">Tetrapyrrole methylase domain-containing protein</fullName>
    </recommendedName>
</protein>
<gene>
    <name evidence="7" type="ORF">METZ01_LOCUS74861</name>
</gene>
<dbReference type="EMBL" id="UINC01005546">
    <property type="protein sequence ID" value="SVA22007.1"/>
    <property type="molecule type" value="Genomic_DNA"/>
</dbReference>
<evidence type="ECO:0000256" key="2">
    <source>
        <dbReference type="ARBA" id="ARBA00022552"/>
    </source>
</evidence>
<dbReference type="InterPro" id="IPR014776">
    <property type="entry name" value="4pyrrole_Mease_sub2"/>
</dbReference>
<dbReference type="Gene3D" id="3.40.1010.10">
    <property type="entry name" value="Cobalt-precorrin-4 Transmethylase, Domain 1"/>
    <property type="match status" value="1"/>
</dbReference>
<evidence type="ECO:0000256" key="4">
    <source>
        <dbReference type="ARBA" id="ARBA00022679"/>
    </source>
</evidence>
<reference evidence="7" key="1">
    <citation type="submission" date="2018-05" db="EMBL/GenBank/DDBJ databases">
        <authorList>
            <person name="Lanie J.A."/>
            <person name="Ng W.-L."/>
            <person name="Kazmierczak K.M."/>
            <person name="Andrzejewski T.M."/>
            <person name="Davidsen T.M."/>
            <person name="Wayne K.J."/>
            <person name="Tettelin H."/>
            <person name="Glass J.I."/>
            <person name="Rusch D."/>
            <person name="Podicherti R."/>
            <person name="Tsui H.-C.T."/>
            <person name="Winkler M.E."/>
        </authorList>
    </citation>
    <scope>NUCLEOTIDE SEQUENCE</scope>
</reference>
<dbReference type="PANTHER" id="PTHR46111:SF1">
    <property type="entry name" value="RIBOSOMAL RNA SMALL SUBUNIT METHYLTRANSFERASE I"/>
    <property type="match status" value="1"/>
</dbReference>
<dbReference type="PANTHER" id="PTHR46111">
    <property type="entry name" value="RIBOSOMAL RNA SMALL SUBUNIT METHYLTRANSFERASE I"/>
    <property type="match status" value="1"/>
</dbReference>
<feature type="domain" description="Tetrapyrrole methylase" evidence="6">
    <location>
        <begin position="14"/>
        <end position="212"/>
    </location>
</feature>
<dbReference type="GO" id="GO:0008168">
    <property type="term" value="F:methyltransferase activity"/>
    <property type="evidence" value="ECO:0007669"/>
    <property type="project" value="UniProtKB-KW"/>
</dbReference>
<organism evidence="7">
    <name type="scientific">marine metagenome</name>
    <dbReference type="NCBI Taxonomy" id="408172"/>
    <lineage>
        <taxon>unclassified sequences</taxon>
        <taxon>metagenomes</taxon>
        <taxon>ecological metagenomes</taxon>
    </lineage>
</organism>
<evidence type="ECO:0000256" key="5">
    <source>
        <dbReference type="ARBA" id="ARBA00022691"/>
    </source>
</evidence>
<dbReference type="InterPro" id="IPR008189">
    <property type="entry name" value="rRNA_ssu_MeTfrase_I"/>
</dbReference>
<dbReference type="InterPro" id="IPR000878">
    <property type="entry name" value="4pyrrol_Mease"/>
</dbReference>